<name>A0A8H3G9E4_9LECA</name>
<gene>
    <name evidence="3" type="ORF">HETSPECPRED_009769</name>
</gene>
<comment type="caution">
    <text evidence="3">The sequence shown here is derived from an EMBL/GenBank/DDBJ whole genome shotgun (WGS) entry which is preliminary data.</text>
</comment>
<dbReference type="AlphaFoldDB" id="A0A8H3G9E4"/>
<evidence type="ECO:0000256" key="1">
    <source>
        <dbReference type="SAM" id="Phobius"/>
    </source>
</evidence>
<evidence type="ECO:0000313" key="3">
    <source>
        <dbReference type="EMBL" id="CAF9935376.1"/>
    </source>
</evidence>
<keyword evidence="2" id="KW-0732">Signal</keyword>
<accession>A0A8H3G9E4</accession>
<protein>
    <submittedName>
        <fullName evidence="3">Uncharacterized protein</fullName>
    </submittedName>
</protein>
<evidence type="ECO:0000313" key="4">
    <source>
        <dbReference type="Proteomes" id="UP000664521"/>
    </source>
</evidence>
<feature type="signal peptide" evidence="2">
    <location>
        <begin position="1"/>
        <end position="20"/>
    </location>
</feature>
<keyword evidence="1" id="KW-0472">Membrane</keyword>
<dbReference type="OrthoDB" id="4820608at2759"/>
<dbReference type="EMBL" id="CAJPDS010000082">
    <property type="protein sequence ID" value="CAF9935376.1"/>
    <property type="molecule type" value="Genomic_DNA"/>
</dbReference>
<reference evidence="3" key="1">
    <citation type="submission" date="2021-03" db="EMBL/GenBank/DDBJ databases">
        <authorList>
            <person name="Tagirdzhanova G."/>
        </authorList>
    </citation>
    <scope>NUCLEOTIDE SEQUENCE</scope>
</reference>
<keyword evidence="4" id="KW-1185">Reference proteome</keyword>
<keyword evidence="1" id="KW-1133">Transmembrane helix</keyword>
<keyword evidence="1" id="KW-0812">Transmembrane</keyword>
<dbReference type="Proteomes" id="UP000664521">
    <property type="component" value="Unassembled WGS sequence"/>
</dbReference>
<sequence length="194" mass="20723">MRYTTYGLLASVLLVATIYATTTEITSNFDNLPGSVALGQSKPFVYNGLTFSSWVPVSFSLSLVGGIRPKSPKIAILTSAAIQSNSGTPFFTAAAPYKSFTLLDFYFGCNVPTQEGVVDKTTQCSILVSGFRKSDGKEVASASFTFTPPQGLTAQMIEAVLPDSFAGVYNVTVVQANPVAQSLYVDNVHYKLSK</sequence>
<organism evidence="3 4">
    <name type="scientific">Heterodermia speciosa</name>
    <dbReference type="NCBI Taxonomy" id="116794"/>
    <lineage>
        <taxon>Eukaryota</taxon>
        <taxon>Fungi</taxon>
        <taxon>Dikarya</taxon>
        <taxon>Ascomycota</taxon>
        <taxon>Pezizomycotina</taxon>
        <taxon>Lecanoromycetes</taxon>
        <taxon>OSLEUM clade</taxon>
        <taxon>Lecanoromycetidae</taxon>
        <taxon>Caliciales</taxon>
        <taxon>Physciaceae</taxon>
        <taxon>Heterodermia</taxon>
    </lineage>
</organism>
<feature type="transmembrane region" description="Helical" evidence="1">
    <location>
        <begin position="44"/>
        <end position="64"/>
    </location>
</feature>
<proteinExistence type="predicted"/>
<feature type="chain" id="PRO_5034103425" evidence="2">
    <location>
        <begin position="21"/>
        <end position="194"/>
    </location>
</feature>
<evidence type="ECO:0000256" key="2">
    <source>
        <dbReference type="SAM" id="SignalP"/>
    </source>
</evidence>